<accession>A0A2T4J604</accession>
<evidence type="ECO:0000256" key="1">
    <source>
        <dbReference type="ARBA" id="ARBA00023235"/>
    </source>
</evidence>
<proteinExistence type="predicted"/>
<sequence length="607" mass="63365">MTEAEPALVREEISGDVLVLSIDNPPANDLSPPVRAALLRGLTGAGAGRAVVIRAEGRNFSATTALDCASDESARPTLGELCAAVDRHPQAVVMALNGLVIGAAAELALAAHVRVASPLTRLAFADVGLGLVPGAGTTQRLPRLVGTIEAIALLLRGRPATATEALEIGLVDRVVDSALEAAAVAQGAAMPGPRPTALRHDRQSDPQTHAAAIAAARAEALRGVLPAPKRIIDCVEASLYLPFEAGLAMEAVAREDLAATPEAQGLMAVARAERHAARLPAAVAKVRPREITHLGLSGGAPQFATLALMALGQGMRVSWFDADAARLDRAQDWIAARQDEEIRLRRLTPLQRDADRSRLFPLVDAASLASARLVIHAQADADFARLAARGPSVPQLVLGGAEGALGLALSPSARSCELAVPPDAPPGPVAATVLLLRRLGLSPVLVNGLPVVGRRVSGAGRAALARLLALGVPRDSIAAALDEFGQATPALADPDPAPVAARAMPRPEILRRWLAAMANEGLRLLDAGVARCPSDIDWLMVAGHGMPRWRGGPMYQASLRGLLVLRADLQHWRDDDPLWAPHPLIDHLIAEGLSLSDLNRAELNGAD</sequence>
<dbReference type="CDD" id="cd06558">
    <property type="entry name" value="crotonase-like"/>
    <property type="match status" value="1"/>
</dbReference>
<keyword evidence="3" id="KW-0511">Multifunctional enzyme</keyword>
<protein>
    <recommendedName>
        <fullName evidence="6">3-hydroxyacyl-CoA dehydrogenase</fullName>
    </recommendedName>
</protein>
<dbReference type="SUPFAM" id="SSF52096">
    <property type="entry name" value="ClpP/crotonase"/>
    <property type="match status" value="1"/>
</dbReference>
<dbReference type="InterPro" id="IPR013328">
    <property type="entry name" value="6PGD_dom2"/>
</dbReference>
<dbReference type="GO" id="GO:0016853">
    <property type="term" value="F:isomerase activity"/>
    <property type="evidence" value="ECO:0007669"/>
    <property type="project" value="UniProtKB-KW"/>
</dbReference>
<dbReference type="SUPFAM" id="SSF48179">
    <property type="entry name" value="6-phosphogluconate dehydrogenase C-terminal domain-like"/>
    <property type="match status" value="1"/>
</dbReference>
<keyword evidence="5" id="KW-1185">Reference proteome</keyword>
<dbReference type="RefSeq" id="WP_107674225.1">
    <property type="nucleotide sequence ID" value="NZ_PZKE01000015.1"/>
</dbReference>
<name>A0A2T4J604_FUSBL</name>
<dbReference type="AlphaFoldDB" id="A0A2T4J604"/>
<dbReference type="InterPro" id="IPR029045">
    <property type="entry name" value="ClpP/crotonase-like_dom_sf"/>
</dbReference>
<dbReference type="InterPro" id="IPR001753">
    <property type="entry name" value="Enoyl-CoA_hydra/iso"/>
</dbReference>
<gene>
    <name evidence="4" type="ORF">C5F44_14310</name>
</gene>
<organism evidence="4 5">
    <name type="scientific">Fuscovulum blasticum DSM 2131</name>
    <dbReference type="NCBI Taxonomy" id="1188250"/>
    <lineage>
        <taxon>Bacteria</taxon>
        <taxon>Pseudomonadati</taxon>
        <taxon>Pseudomonadota</taxon>
        <taxon>Alphaproteobacteria</taxon>
        <taxon>Rhodobacterales</taxon>
        <taxon>Paracoccaceae</taxon>
        <taxon>Pseudogemmobacter</taxon>
    </lineage>
</organism>
<keyword evidence="2" id="KW-0456">Lyase</keyword>
<evidence type="ECO:0000256" key="3">
    <source>
        <dbReference type="ARBA" id="ARBA00023268"/>
    </source>
</evidence>
<dbReference type="Gene3D" id="3.90.226.10">
    <property type="entry name" value="2-enoyl-CoA Hydratase, Chain A, domain 1"/>
    <property type="match status" value="1"/>
</dbReference>
<evidence type="ECO:0000256" key="2">
    <source>
        <dbReference type="ARBA" id="ARBA00023239"/>
    </source>
</evidence>
<dbReference type="Proteomes" id="UP000241362">
    <property type="component" value="Unassembled WGS sequence"/>
</dbReference>
<dbReference type="GO" id="GO:0016829">
    <property type="term" value="F:lyase activity"/>
    <property type="evidence" value="ECO:0007669"/>
    <property type="project" value="UniProtKB-KW"/>
</dbReference>
<comment type="caution">
    <text evidence="4">The sequence shown here is derived from an EMBL/GenBank/DDBJ whole genome shotgun (WGS) entry which is preliminary data.</text>
</comment>
<evidence type="ECO:0000313" key="4">
    <source>
        <dbReference type="EMBL" id="PTE13334.1"/>
    </source>
</evidence>
<evidence type="ECO:0008006" key="6">
    <source>
        <dbReference type="Google" id="ProtNLM"/>
    </source>
</evidence>
<dbReference type="Gene3D" id="1.10.1040.10">
    <property type="entry name" value="N-(1-d-carboxylethyl)-l-norvaline Dehydrogenase, domain 2"/>
    <property type="match status" value="1"/>
</dbReference>
<evidence type="ECO:0000313" key="5">
    <source>
        <dbReference type="Proteomes" id="UP000241362"/>
    </source>
</evidence>
<dbReference type="InterPro" id="IPR008927">
    <property type="entry name" value="6-PGluconate_DH-like_C_sf"/>
</dbReference>
<keyword evidence="1" id="KW-0413">Isomerase</keyword>
<dbReference type="Pfam" id="PF00378">
    <property type="entry name" value="ECH_1"/>
    <property type="match status" value="1"/>
</dbReference>
<dbReference type="PANTHER" id="PTHR23309">
    <property type="entry name" value="3-HYDROXYACYL-COA DEHYROGENASE"/>
    <property type="match status" value="1"/>
</dbReference>
<dbReference type="EMBL" id="PZKE01000015">
    <property type="protein sequence ID" value="PTE13334.1"/>
    <property type="molecule type" value="Genomic_DNA"/>
</dbReference>
<reference evidence="4 5" key="1">
    <citation type="submission" date="2018-03" db="EMBL/GenBank/DDBJ databases">
        <title>Rhodobacter blasticus.</title>
        <authorList>
            <person name="Meyer T.E."/>
            <person name="Miller S."/>
            <person name="Lodha T."/>
            <person name="Gandham S."/>
            <person name="Chintalapati S."/>
            <person name="Chintalapati V.R."/>
        </authorList>
    </citation>
    <scope>NUCLEOTIDE SEQUENCE [LARGE SCALE GENOMIC DNA]</scope>
    <source>
        <strain evidence="4 5">DSM 2131</strain>
    </source>
</reference>